<accession>A0A0A9DD66</accession>
<protein>
    <submittedName>
        <fullName evidence="2">Uncharacterized protein</fullName>
    </submittedName>
</protein>
<evidence type="ECO:0000313" key="2">
    <source>
        <dbReference type="EMBL" id="JAD84598.1"/>
    </source>
</evidence>
<proteinExistence type="predicted"/>
<reference evidence="2" key="2">
    <citation type="journal article" date="2015" name="Data Brief">
        <title>Shoot transcriptome of the giant reed, Arundo donax.</title>
        <authorList>
            <person name="Barrero R.A."/>
            <person name="Guerrero F.D."/>
            <person name="Moolhuijzen P."/>
            <person name="Goolsby J.A."/>
            <person name="Tidwell J."/>
            <person name="Bellgard S.E."/>
            <person name="Bellgard M.I."/>
        </authorList>
    </citation>
    <scope>NUCLEOTIDE SEQUENCE</scope>
    <source>
        <tissue evidence="2">Shoot tissue taken approximately 20 cm above the soil surface</tissue>
    </source>
</reference>
<name>A0A0A9DD66_ARUDO</name>
<sequence>MLLSRPALAALQRRFSCSPPLLSLCCATNQPTSHSPSCFPAPHCAPSQIDRRRRPLPDRPPPHLTSGHQRRSRRGWPRQQLIGLAGWFPSVVPLFPLPPSLTFASFLARRCRRLGFLSALSPRRRLKNHVRGRTFLNYLPLGPCVR</sequence>
<reference evidence="2" key="1">
    <citation type="submission" date="2014-09" db="EMBL/GenBank/DDBJ databases">
        <authorList>
            <person name="Magalhaes I.L.F."/>
            <person name="Oliveira U."/>
            <person name="Santos F.R."/>
            <person name="Vidigal T.H.D.A."/>
            <person name="Brescovit A.D."/>
            <person name="Santos A.J."/>
        </authorList>
    </citation>
    <scope>NUCLEOTIDE SEQUENCE</scope>
    <source>
        <tissue evidence="2">Shoot tissue taken approximately 20 cm above the soil surface</tissue>
    </source>
</reference>
<organism evidence="2">
    <name type="scientific">Arundo donax</name>
    <name type="common">Giant reed</name>
    <name type="synonym">Donax arundinaceus</name>
    <dbReference type="NCBI Taxonomy" id="35708"/>
    <lineage>
        <taxon>Eukaryota</taxon>
        <taxon>Viridiplantae</taxon>
        <taxon>Streptophyta</taxon>
        <taxon>Embryophyta</taxon>
        <taxon>Tracheophyta</taxon>
        <taxon>Spermatophyta</taxon>
        <taxon>Magnoliopsida</taxon>
        <taxon>Liliopsida</taxon>
        <taxon>Poales</taxon>
        <taxon>Poaceae</taxon>
        <taxon>PACMAD clade</taxon>
        <taxon>Arundinoideae</taxon>
        <taxon>Arundineae</taxon>
        <taxon>Arundo</taxon>
    </lineage>
</organism>
<evidence type="ECO:0000256" key="1">
    <source>
        <dbReference type="SAM" id="MobiDB-lite"/>
    </source>
</evidence>
<dbReference type="EMBL" id="GBRH01213297">
    <property type="protein sequence ID" value="JAD84598.1"/>
    <property type="molecule type" value="Transcribed_RNA"/>
</dbReference>
<dbReference type="AlphaFoldDB" id="A0A0A9DD66"/>
<feature type="region of interest" description="Disordered" evidence="1">
    <location>
        <begin position="46"/>
        <end position="75"/>
    </location>
</feature>